<keyword evidence="8" id="KW-1185">Reference proteome</keyword>
<dbReference type="GO" id="GO:0008115">
    <property type="term" value="F:sarcosine oxidase activity"/>
    <property type="evidence" value="ECO:0007669"/>
    <property type="project" value="InterPro"/>
</dbReference>
<dbReference type="Pfam" id="PF13510">
    <property type="entry name" value="Fer2_4"/>
    <property type="match status" value="1"/>
</dbReference>
<proteinExistence type="inferred from homology"/>
<evidence type="ECO:0000313" key="7">
    <source>
        <dbReference type="EMBL" id="SEA31060.1"/>
    </source>
</evidence>
<evidence type="ECO:0000313" key="8">
    <source>
        <dbReference type="Proteomes" id="UP000198638"/>
    </source>
</evidence>
<dbReference type="AlphaFoldDB" id="A0A1H4A582"/>
<dbReference type="Gene3D" id="3.30.1360.120">
    <property type="entry name" value="Probable tRNA modification gtpase trme, domain 1"/>
    <property type="match status" value="1"/>
</dbReference>
<dbReference type="InterPro" id="IPR013977">
    <property type="entry name" value="GcvT_C"/>
</dbReference>
<evidence type="ECO:0000259" key="3">
    <source>
        <dbReference type="Pfam" id="PF01571"/>
    </source>
</evidence>
<name>A0A1H4A582_9BURK</name>
<dbReference type="Pfam" id="PF17806">
    <property type="entry name" value="SO_alpha_A3"/>
    <property type="match status" value="1"/>
</dbReference>
<dbReference type="InterPro" id="IPR027266">
    <property type="entry name" value="TrmE/GcvT-like"/>
</dbReference>
<dbReference type="Gene3D" id="3.50.50.60">
    <property type="entry name" value="FAD/NAD(P)-binding domain"/>
    <property type="match status" value="2"/>
</dbReference>
<dbReference type="OrthoDB" id="9774591at2"/>
<evidence type="ECO:0000259" key="6">
    <source>
        <dbReference type="Pfam" id="PF17806"/>
    </source>
</evidence>
<dbReference type="PANTHER" id="PTHR43757:SF2">
    <property type="entry name" value="AMINOMETHYLTRANSFERASE, MITOCHONDRIAL"/>
    <property type="match status" value="1"/>
</dbReference>
<dbReference type="InterPro" id="IPR006277">
    <property type="entry name" value="Sarcosine_oxidase_asu"/>
</dbReference>
<dbReference type="GO" id="GO:0046653">
    <property type="term" value="P:tetrahydrofolate metabolic process"/>
    <property type="evidence" value="ECO:0007669"/>
    <property type="project" value="InterPro"/>
</dbReference>
<gene>
    <name evidence="7" type="ORF">SAMN05192564_1011034</name>
</gene>
<dbReference type="EMBL" id="FNRQ01000001">
    <property type="protein sequence ID" value="SEA31060.1"/>
    <property type="molecule type" value="Genomic_DNA"/>
</dbReference>
<evidence type="ECO:0000256" key="2">
    <source>
        <dbReference type="ARBA" id="ARBA00023002"/>
    </source>
</evidence>
<dbReference type="Pfam" id="PF08669">
    <property type="entry name" value="GCV_T_C"/>
    <property type="match status" value="1"/>
</dbReference>
<dbReference type="PANTHER" id="PTHR43757">
    <property type="entry name" value="AMINOMETHYLTRANSFERASE"/>
    <property type="match status" value="1"/>
</dbReference>
<dbReference type="PRINTS" id="PR00368">
    <property type="entry name" value="FADPNR"/>
</dbReference>
<dbReference type="RefSeq" id="WP_090529802.1">
    <property type="nucleotide sequence ID" value="NZ_FNRQ01000001.1"/>
</dbReference>
<protein>
    <submittedName>
        <fullName evidence="7">Sarcosine oxidase subunit alpha</fullName>
    </submittedName>
</protein>
<reference evidence="8" key="1">
    <citation type="submission" date="2016-10" db="EMBL/GenBank/DDBJ databases">
        <authorList>
            <person name="Varghese N."/>
            <person name="Submissions S."/>
        </authorList>
    </citation>
    <scope>NUCLEOTIDE SEQUENCE [LARGE SCALE GENOMIC DNA]</scope>
    <source>
        <strain evidence="8">LMG 24000</strain>
    </source>
</reference>
<dbReference type="InterPro" id="IPR029043">
    <property type="entry name" value="GcvT/YgfZ_C"/>
</dbReference>
<evidence type="ECO:0000259" key="5">
    <source>
        <dbReference type="Pfam" id="PF08669"/>
    </source>
</evidence>
<feature type="domain" description="SoxA A3" evidence="6">
    <location>
        <begin position="517"/>
        <end position="600"/>
    </location>
</feature>
<dbReference type="Proteomes" id="UP000198638">
    <property type="component" value="Unassembled WGS sequence"/>
</dbReference>
<dbReference type="InterPro" id="IPR042204">
    <property type="entry name" value="2Fe-2S-bd_N"/>
</dbReference>
<feature type="domain" description="GCVT N-terminal" evidence="3">
    <location>
        <begin position="614"/>
        <end position="884"/>
    </location>
</feature>
<dbReference type="InterPro" id="IPR028896">
    <property type="entry name" value="GcvT/YgfZ/DmdA"/>
</dbReference>
<comment type="similarity">
    <text evidence="1">Belongs to the GcvT family.</text>
</comment>
<dbReference type="PRINTS" id="PR00469">
    <property type="entry name" value="PNDRDTASEII"/>
</dbReference>
<feature type="domain" description="FAD/NAD(P)-binding" evidence="4">
    <location>
        <begin position="170"/>
        <end position="428"/>
    </location>
</feature>
<dbReference type="SUPFAM" id="SSF103025">
    <property type="entry name" value="Folate-binding domain"/>
    <property type="match status" value="1"/>
</dbReference>
<dbReference type="Pfam" id="PF07992">
    <property type="entry name" value="Pyr_redox_2"/>
    <property type="match status" value="1"/>
</dbReference>
<dbReference type="InterPro" id="IPR006222">
    <property type="entry name" value="GCVT_N"/>
</dbReference>
<dbReference type="NCBIfam" id="TIGR01372">
    <property type="entry name" value="soxA"/>
    <property type="match status" value="1"/>
</dbReference>
<dbReference type="Pfam" id="PF01571">
    <property type="entry name" value="GCV_T"/>
    <property type="match status" value="1"/>
</dbReference>
<dbReference type="SUPFAM" id="SSF101790">
    <property type="entry name" value="Aminomethyltransferase beta-barrel domain"/>
    <property type="match status" value="1"/>
</dbReference>
<dbReference type="Gene3D" id="3.10.20.440">
    <property type="entry name" value="2Fe-2S iron-sulphur cluster binding domain, sarcosine oxidase, alpha subunit, N-terminal domain"/>
    <property type="match status" value="1"/>
</dbReference>
<dbReference type="SUPFAM" id="SSF51971">
    <property type="entry name" value="Nucleotide-binding domain"/>
    <property type="match status" value="1"/>
</dbReference>
<dbReference type="STRING" id="83784.SAMN05192564_1011034"/>
<accession>A0A1H4A582</accession>
<dbReference type="Gene3D" id="1.10.10.1100">
    <property type="entry name" value="BFD-like [2Fe-2S]-binding domain"/>
    <property type="match status" value="1"/>
</dbReference>
<dbReference type="InterPro" id="IPR041117">
    <property type="entry name" value="SoxA_A3"/>
</dbReference>
<dbReference type="InterPro" id="IPR036188">
    <property type="entry name" value="FAD/NAD-bd_sf"/>
</dbReference>
<dbReference type="PIRSF" id="PIRSF037980">
    <property type="entry name" value="SoxA"/>
    <property type="match status" value="1"/>
</dbReference>
<organism evidence="7 8">
    <name type="scientific">Paraburkholderia sartisoli</name>
    <dbReference type="NCBI Taxonomy" id="83784"/>
    <lineage>
        <taxon>Bacteria</taxon>
        <taxon>Pseudomonadati</taxon>
        <taxon>Pseudomonadota</taxon>
        <taxon>Betaproteobacteria</taxon>
        <taxon>Burkholderiales</taxon>
        <taxon>Burkholderiaceae</taxon>
        <taxon>Paraburkholderia</taxon>
    </lineage>
</organism>
<dbReference type="InterPro" id="IPR023753">
    <property type="entry name" value="FAD/NAD-binding_dom"/>
</dbReference>
<feature type="domain" description="Aminomethyltransferase C-terminal" evidence="5">
    <location>
        <begin position="903"/>
        <end position="989"/>
    </location>
</feature>
<evidence type="ECO:0000259" key="4">
    <source>
        <dbReference type="Pfam" id="PF07992"/>
    </source>
</evidence>
<sequence length="998" mass="108700">MTQQNRLPSGGRINRAIPLTFTFNGRTWQGFQGDTLASALLANDVHFVARSFKYHRPRGIVTAGVEEPNALVQLERGAHTIPNARATEVELYQGLDATSVNAEPSLEHDRMAINQKFARFMPAGFYYKTFMWPRSFWPKYEERIRHAAGLGKSPEVNDPSRYDKRFAHCDVLIVGAGPAGLAAARTAGASGARVILVDDQPELGGSLLSGAEMIDGKPAADWVRGIEIELAHLPEVTVLTRSTAFGYQDHNLVTVTQRLTDHLPVSTRGGTRERLWKIRAKKVILATGAHERPVVFGNNDLPGIMLASAISTYINRYGVLPGRRAVIFTNNDEGYRAALALKTHGADVTVVDPRDASAGMLPQQAARSGIAIVNNAVVIDAGGKERVRNVAVARYSQGRVGQRVATLGCDLVGMSGGWNPVLHLFAQSGGKALWNDDKACFIPGAGVQEECSIGAARGAFQLPEALDDGINAGRRAAGFAGLKSAAEPQWKAGVSNEQPLLPLWLVANFDEASRGPKRFVDFQNDVSAADILLAAREGYHSVEHVKRYTAMGFGTDQGKLGNINGMAILAGALGKTIPETGTTTFRPNYTPVTFGAIAGRELGDFFDPIRKTCIHPWHEAHGAEFEDVGNWKRPWFYPKSGEDMHAAVARECLAVRNSVGILDASTLGKIDIQGPDAATLLNWIYTNPWSKLEVGKCRYGLMLDENGMIFDDGVTVRLGEQHYMMTTTTGGAARVLNWMERWLQTEWPDLNVHLTSVTDHWATFAVVGPNSRKVLQKVCKDIDFANAAFPFMTYRNGTVSGVASRVMRISFSGELAYEVNVPANCGRGVWEELMSAGREFDITPYGTETMHVLRAEKGYIIVGQDTDGSVTPFDLGMGGMVAKKDFLGKRSLSRSDTQREGRKQLVGLKTVDPRVSLNEGAQIVATQVTQDLTPMLGHVTSSYMSPILKRSIALAVVKGGLDRIGQRVFVSMSATRCVEAEVCSPVFHDPEGVRQHVE</sequence>
<evidence type="ECO:0000256" key="1">
    <source>
        <dbReference type="ARBA" id="ARBA00008609"/>
    </source>
</evidence>
<dbReference type="InterPro" id="IPR041854">
    <property type="entry name" value="BFD-like_2Fe2S-bd_dom_sf"/>
</dbReference>
<keyword evidence="2" id="KW-0560">Oxidoreductase</keyword>